<dbReference type="InterPro" id="IPR003607">
    <property type="entry name" value="HD/PDEase_dom"/>
</dbReference>
<dbReference type="CDD" id="cd00077">
    <property type="entry name" value="HDc"/>
    <property type="match status" value="1"/>
</dbReference>
<evidence type="ECO:0000259" key="1">
    <source>
        <dbReference type="PROSITE" id="PS51832"/>
    </source>
</evidence>
<name>A0A645GPR9_9ZZZZ</name>
<dbReference type="EC" id="3.1.4.-" evidence="2"/>
<proteinExistence type="predicted"/>
<organism evidence="2">
    <name type="scientific">bioreactor metagenome</name>
    <dbReference type="NCBI Taxonomy" id="1076179"/>
    <lineage>
        <taxon>unclassified sequences</taxon>
        <taxon>metagenomes</taxon>
        <taxon>ecological metagenomes</taxon>
    </lineage>
</organism>
<keyword evidence="2" id="KW-0378">Hydrolase</keyword>
<dbReference type="InterPro" id="IPR037522">
    <property type="entry name" value="HD_GYP_dom"/>
</dbReference>
<comment type="caution">
    <text evidence="2">The sequence shown here is derived from an EMBL/GenBank/DDBJ whole genome shotgun (WGS) entry which is preliminary data.</text>
</comment>
<gene>
    <name evidence="2" type="ORF">SDC9_175356</name>
</gene>
<dbReference type="PROSITE" id="PS51832">
    <property type="entry name" value="HD_GYP"/>
    <property type="match status" value="1"/>
</dbReference>
<dbReference type="Gene3D" id="1.10.3210.10">
    <property type="entry name" value="Hypothetical protein af1432"/>
    <property type="match status" value="1"/>
</dbReference>
<dbReference type="Pfam" id="PF13487">
    <property type="entry name" value="HD_5"/>
    <property type="match status" value="1"/>
</dbReference>
<dbReference type="PANTHER" id="PTHR43155">
    <property type="entry name" value="CYCLIC DI-GMP PHOSPHODIESTERASE PA4108-RELATED"/>
    <property type="match status" value="1"/>
</dbReference>
<feature type="domain" description="HD-GYP" evidence="1">
    <location>
        <begin position="1"/>
        <end position="79"/>
    </location>
</feature>
<protein>
    <submittedName>
        <fullName evidence="2">Putative cyclic di-GMP phosphodiesterase</fullName>
        <ecNumber evidence="2">3.1.4.-</ecNumber>
    </submittedName>
</protein>
<dbReference type="GO" id="GO:0016787">
    <property type="term" value="F:hydrolase activity"/>
    <property type="evidence" value="ECO:0007669"/>
    <property type="project" value="UniProtKB-KW"/>
</dbReference>
<dbReference type="SUPFAM" id="SSF109604">
    <property type="entry name" value="HD-domain/PDEase-like"/>
    <property type="match status" value="1"/>
</dbReference>
<sequence>MLSHHEHIDGSGLPNGLVGDEIPLFSKIIAVANIYAGLTAKNMYYEYLSKQEAIIELNHLKNNHLDTNIVNIFIDKVLN</sequence>
<dbReference type="AlphaFoldDB" id="A0A645GPR9"/>
<dbReference type="EMBL" id="VSSQ01077972">
    <property type="protein sequence ID" value="MPN27922.1"/>
    <property type="molecule type" value="Genomic_DNA"/>
</dbReference>
<reference evidence="2" key="1">
    <citation type="submission" date="2019-08" db="EMBL/GenBank/DDBJ databases">
        <authorList>
            <person name="Kucharzyk K."/>
            <person name="Murdoch R.W."/>
            <person name="Higgins S."/>
            <person name="Loffler F."/>
        </authorList>
    </citation>
    <scope>NUCLEOTIDE SEQUENCE</scope>
</reference>
<evidence type="ECO:0000313" key="2">
    <source>
        <dbReference type="EMBL" id="MPN27922.1"/>
    </source>
</evidence>
<accession>A0A645GPR9</accession>